<evidence type="ECO:0000313" key="2">
    <source>
        <dbReference type="EMBL" id="CAB4564718.1"/>
    </source>
</evidence>
<organism evidence="2">
    <name type="scientific">freshwater metagenome</name>
    <dbReference type="NCBI Taxonomy" id="449393"/>
    <lineage>
        <taxon>unclassified sequences</taxon>
        <taxon>metagenomes</taxon>
        <taxon>ecological metagenomes</taxon>
    </lineage>
</organism>
<protein>
    <submittedName>
        <fullName evidence="2">Unannotated protein</fullName>
    </submittedName>
</protein>
<keyword evidence="1" id="KW-1133">Transmembrane helix</keyword>
<feature type="transmembrane region" description="Helical" evidence="1">
    <location>
        <begin position="6"/>
        <end position="26"/>
    </location>
</feature>
<gene>
    <name evidence="2" type="ORF">UFOPK1591_00962</name>
</gene>
<proteinExistence type="predicted"/>
<dbReference type="Pfam" id="PF13630">
    <property type="entry name" value="SdpI"/>
    <property type="match status" value="1"/>
</dbReference>
<sequence length="119" mass="12181">MLSDILIRVLLIVLPIASGSAIVWSARATASGRIKRNWAVGIRVTASMTSEEAWLACHIRAQRPMIAGGVAMMIAGLAGFLPLPLSVATTVLGVGALVMLACVLYAGVVGVRAAKAIGG</sequence>
<evidence type="ECO:0000256" key="1">
    <source>
        <dbReference type="SAM" id="Phobius"/>
    </source>
</evidence>
<dbReference type="InterPro" id="IPR025962">
    <property type="entry name" value="SdpI/YhfL"/>
</dbReference>
<feature type="transmembrane region" description="Helical" evidence="1">
    <location>
        <begin position="91"/>
        <end position="114"/>
    </location>
</feature>
<dbReference type="EMBL" id="CAEZTD010000072">
    <property type="protein sequence ID" value="CAB4564718.1"/>
    <property type="molecule type" value="Genomic_DNA"/>
</dbReference>
<keyword evidence="1" id="KW-0812">Transmembrane</keyword>
<keyword evidence="1" id="KW-0472">Membrane</keyword>
<name>A0A6J6DUE9_9ZZZZ</name>
<reference evidence="2" key="1">
    <citation type="submission" date="2020-05" db="EMBL/GenBank/DDBJ databases">
        <authorList>
            <person name="Chiriac C."/>
            <person name="Salcher M."/>
            <person name="Ghai R."/>
            <person name="Kavagutti S V."/>
        </authorList>
    </citation>
    <scope>NUCLEOTIDE SEQUENCE</scope>
</reference>
<accession>A0A6J6DUE9</accession>
<feature type="transmembrane region" description="Helical" evidence="1">
    <location>
        <begin position="65"/>
        <end position="85"/>
    </location>
</feature>
<dbReference type="AlphaFoldDB" id="A0A6J6DUE9"/>